<dbReference type="STRING" id="6313.A0A0K0CXX1"/>
<dbReference type="AlphaFoldDB" id="A0A0K0CXX1"/>
<name>A0A0K0CXX1_ANGCA</name>
<reference evidence="4" key="2">
    <citation type="submission" date="2017-02" db="UniProtKB">
        <authorList>
            <consortium name="WormBaseParasite"/>
        </authorList>
    </citation>
    <scope>IDENTIFICATION</scope>
</reference>
<keyword evidence="2" id="KW-0732">Signal</keyword>
<keyword evidence="3" id="KW-1185">Reference proteome</keyword>
<evidence type="ECO:0000313" key="4">
    <source>
        <dbReference type="WBParaSite" id="ACAC_0000245601-mRNA-1"/>
    </source>
</evidence>
<dbReference type="WBParaSite" id="ACAC_0000245601-mRNA-1">
    <property type="protein sequence ID" value="ACAC_0000245601-mRNA-1"/>
    <property type="gene ID" value="ACAC_0000245601"/>
</dbReference>
<feature type="transmembrane region" description="Helical" evidence="1">
    <location>
        <begin position="83"/>
        <end position="105"/>
    </location>
</feature>
<organism evidence="3 4">
    <name type="scientific">Angiostrongylus cantonensis</name>
    <name type="common">Rat lungworm</name>
    <dbReference type="NCBI Taxonomy" id="6313"/>
    <lineage>
        <taxon>Eukaryota</taxon>
        <taxon>Metazoa</taxon>
        <taxon>Ecdysozoa</taxon>
        <taxon>Nematoda</taxon>
        <taxon>Chromadorea</taxon>
        <taxon>Rhabditida</taxon>
        <taxon>Rhabditina</taxon>
        <taxon>Rhabditomorpha</taxon>
        <taxon>Strongyloidea</taxon>
        <taxon>Metastrongylidae</taxon>
        <taxon>Angiostrongylus</taxon>
    </lineage>
</organism>
<evidence type="ECO:0000256" key="2">
    <source>
        <dbReference type="SAM" id="SignalP"/>
    </source>
</evidence>
<proteinExistence type="predicted"/>
<evidence type="ECO:0000313" key="3">
    <source>
        <dbReference type="Proteomes" id="UP000035642"/>
    </source>
</evidence>
<reference evidence="3" key="1">
    <citation type="submission" date="2012-09" db="EMBL/GenBank/DDBJ databases">
        <authorList>
            <person name="Martin A.A."/>
        </authorList>
    </citation>
    <scope>NUCLEOTIDE SEQUENCE</scope>
</reference>
<keyword evidence="1" id="KW-0812">Transmembrane</keyword>
<keyword evidence="1" id="KW-1133">Transmembrane helix</keyword>
<sequence length="230" mass="26364">MLGVTLLQLWCVTLTNLTKGYGSEKSEQMKHQLQIAFVIAPFRLSQAPPWVASQRMAEDLLVFSTSQPGGLTISTPRPMVNYFILPSFILHVVGLACLWALWYYLRFTTVFPFHHRVFYCRDVDLYKPNYVPEDFNVYVSDTLLYSLGFTLPPLVVDIHRRSDVLAFFNEAAENGVCELRRMQSAPLHEETTEIHRFPVVFRFGPVVMHGYVFCSGNDLPTSDSLVIIFM</sequence>
<dbReference type="Proteomes" id="UP000035642">
    <property type="component" value="Unassembled WGS sequence"/>
</dbReference>
<accession>A0A0K0CXX1</accession>
<keyword evidence="1" id="KW-0472">Membrane</keyword>
<protein>
    <submittedName>
        <fullName evidence="4">Uncharacterized protein</fullName>
    </submittedName>
</protein>
<feature type="signal peptide" evidence="2">
    <location>
        <begin position="1"/>
        <end position="22"/>
    </location>
</feature>
<evidence type="ECO:0000256" key="1">
    <source>
        <dbReference type="SAM" id="Phobius"/>
    </source>
</evidence>
<feature type="chain" id="PRO_5005326477" evidence="2">
    <location>
        <begin position="23"/>
        <end position="230"/>
    </location>
</feature>